<dbReference type="EMBL" id="BMEG01000002">
    <property type="protein sequence ID" value="GGD64546.1"/>
    <property type="molecule type" value="Genomic_DNA"/>
</dbReference>
<proteinExistence type="predicted"/>
<evidence type="ECO:0000313" key="5">
    <source>
        <dbReference type="Proteomes" id="UP000027439"/>
    </source>
</evidence>
<name>A0A069P371_9BURK</name>
<dbReference type="STRING" id="1071679.BG57_02830"/>
<dbReference type="eggNOG" id="ENOG5031FVD">
    <property type="taxonomic scope" value="Bacteria"/>
</dbReference>
<comment type="caution">
    <text evidence="4">The sequence shown here is derived from an EMBL/GenBank/DDBJ whole genome shotgun (WGS) entry which is preliminary data.</text>
</comment>
<reference evidence="6" key="3">
    <citation type="journal article" date="2019" name="Int. J. Syst. Evol. Microbiol.">
        <title>The Global Catalogue of Microorganisms (GCM) 10K type strain sequencing project: providing services to taxonomists for standard genome sequencing and annotation.</title>
        <authorList>
            <consortium name="The Broad Institute Genomics Platform"/>
            <consortium name="The Broad Institute Genome Sequencing Center for Infectious Disease"/>
            <person name="Wu L."/>
            <person name="Ma J."/>
        </authorList>
    </citation>
    <scope>NUCLEOTIDE SEQUENCE [LARGE SCALE GENOMIC DNA]</scope>
    <source>
        <strain evidence="6">CGMCC 1.11013</strain>
    </source>
</reference>
<dbReference type="GO" id="GO:0016020">
    <property type="term" value="C:membrane"/>
    <property type="evidence" value="ECO:0007669"/>
    <property type="project" value="InterPro"/>
</dbReference>
<dbReference type="OrthoDB" id="8829532at2"/>
<reference evidence="3" key="1">
    <citation type="journal article" date="2014" name="Int. J. Syst. Evol. Microbiol.">
        <title>Complete genome of a new Firmicutes species belonging to the dominant human colonic microbiota ('Ruminococcus bicirculans') reveals two chromosomes and a selective capacity to utilize plant glucans.</title>
        <authorList>
            <consortium name="NISC Comparative Sequencing Program"/>
            <person name="Wegmann U."/>
            <person name="Louis P."/>
            <person name="Goesmann A."/>
            <person name="Henrissat B."/>
            <person name="Duncan S.H."/>
            <person name="Flint H.J."/>
        </authorList>
    </citation>
    <scope>NUCLEOTIDE SEQUENCE</scope>
    <source>
        <strain evidence="3">CGMCC 1.11013</strain>
    </source>
</reference>
<dbReference type="Proteomes" id="UP000027439">
    <property type="component" value="Unassembled WGS sequence"/>
</dbReference>
<gene>
    <name evidence="4" type="ORF">BG57_02830</name>
    <name evidence="3" type="ORF">GCM10010985_18300</name>
</gene>
<dbReference type="PANTHER" id="PTHR31306">
    <property type="entry name" value="ALPHA-1,6-MANNOSYLTRANSFERASE MNN11-RELATED"/>
    <property type="match status" value="1"/>
</dbReference>
<dbReference type="AlphaFoldDB" id="A0A069P371"/>
<evidence type="ECO:0008006" key="7">
    <source>
        <dbReference type="Google" id="ProtNLM"/>
    </source>
</evidence>
<accession>A0A069P371</accession>
<dbReference type="Proteomes" id="UP000597138">
    <property type="component" value="Unassembled WGS sequence"/>
</dbReference>
<evidence type="ECO:0000256" key="1">
    <source>
        <dbReference type="ARBA" id="ARBA00022676"/>
    </source>
</evidence>
<dbReference type="GO" id="GO:0016757">
    <property type="term" value="F:glycosyltransferase activity"/>
    <property type="evidence" value="ECO:0007669"/>
    <property type="project" value="UniProtKB-KW"/>
</dbReference>
<dbReference type="PANTHER" id="PTHR31306:SF4">
    <property type="entry name" value="ALPHA-1,2-GALACTOSYLTRANSFERASE"/>
    <property type="match status" value="1"/>
</dbReference>
<evidence type="ECO:0000313" key="4">
    <source>
        <dbReference type="EMBL" id="KDR34902.1"/>
    </source>
</evidence>
<evidence type="ECO:0000313" key="3">
    <source>
        <dbReference type="EMBL" id="GGD64546.1"/>
    </source>
</evidence>
<protein>
    <recommendedName>
        <fullName evidence="7">Galactosyl transferase GMA12/MNN10 domain protein</fullName>
    </recommendedName>
</protein>
<dbReference type="InterPro" id="IPR008630">
    <property type="entry name" value="Glyco_trans_34"/>
</dbReference>
<evidence type="ECO:0000256" key="2">
    <source>
        <dbReference type="ARBA" id="ARBA00022679"/>
    </source>
</evidence>
<reference evidence="3" key="4">
    <citation type="submission" date="2024-05" db="EMBL/GenBank/DDBJ databases">
        <authorList>
            <person name="Sun Q."/>
            <person name="Zhou Y."/>
        </authorList>
    </citation>
    <scope>NUCLEOTIDE SEQUENCE</scope>
    <source>
        <strain evidence="3">CGMCC 1.11013</strain>
    </source>
</reference>
<organism evidence="4 5">
    <name type="scientific">Caballeronia grimmiae</name>
    <dbReference type="NCBI Taxonomy" id="1071679"/>
    <lineage>
        <taxon>Bacteria</taxon>
        <taxon>Pseudomonadati</taxon>
        <taxon>Pseudomonadota</taxon>
        <taxon>Betaproteobacteria</taxon>
        <taxon>Burkholderiales</taxon>
        <taxon>Burkholderiaceae</taxon>
        <taxon>Caballeronia</taxon>
    </lineage>
</organism>
<keyword evidence="1" id="KW-0328">Glycosyltransferase</keyword>
<dbReference type="GO" id="GO:0006487">
    <property type="term" value="P:protein N-linked glycosylation"/>
    <property type="evidence" value="ECO:0007669"/>
    <property type="project" value="TreeGrafter"/>
</dbReference>
<dbReference type="RefSeq" id="WP_035963748.1">
    <property type="nucleotide sequence ID" value="NZ_BMEG01000002.1"/>
</dbReference>
<keyword evidence="2" id="KW-0808">Transferase</keyword>
<dbReference type="EMBL" id="JFHE01000010">
    <property type="protein sequence ID" value="KDR34902.1"/>
    <property type="molecule type" value="Genomic_DNA"/>
</dbReference>
<dbReference type="Gene3D" id="3.90.550.10">
    <property type="entry name" value="Spore Coat Polysaccharide Biosynthesis Protein SpsA, Chain A"/>
    <property type="match status" value="1"/>
</dbReference>
<dbReference type="Pfam" id="PF05637">
    <property type="entry name" value="Glyco_transf_34"/>
    <property type="match status" value="1"/>
</dbReference>
<keyword evidence="6" id="KW-1185">Reference proteome</keyword>
<reference evidence="4 5" key="2">
    <citation type="submission" date="2014-03" db="EMBL/GenBank/DDBJ databases">
        <title>Draft Genome Sequences of Four Burkholderia Strains.</title>
        <authorList>
            <person name="Liu X.Y."/>
            <person name="Li C.X."/>
            <person name="Xu J.H."/>
        </authorList>
    </citation>
    <scope>NUCLEOTIDE SEQUENCE [LARGE SCALE GENOMIC DNA]</scope>
    <source>
        <strain evidence="4 5">R27</strain>
    </source>
</reference>
<evidence type="ECO:0000313" key="6">
    <source>
        <dbReference type="Proteomes" id="UP000597138"/>
    </source>
</evidence>
<dbReference type="SUPFAM" id="SSF53448">
    <property type="entry name" value="Nucleotide-diphospho-sugar transferases"/>
    <property type="match status" value="1"/>
</dbReference>
<sequence length="450" mass="51567">MVTLHSCFSSRHAIHSRDNHVEFCRRTHAAYVEELISSSADSLELGVLFKYQMISDRLARAADGEILIFATEHALFVRFEDFARIMEGRDSLVTQGHFGINTEIFVIRSNDETRRIARDMAAKCRAYFEFGKFVTEKELLEAFPTVPDWDYLNGVIPLASMWSGQHPDLLGMPVVAVSLIYTPQLYSKYGPRWRAVFARHLNECHAAGDLRLFDMPPPGHVTDEPLTVYQPGRPIAVVSLYTPNIASYARYGEASLRAYCERNGYTLYQHRDVPADFPREACGNWSKPFLLDKYLPHHEWVFWVDADILVTDPTVRLERFTEGRDRILTADICGWRFNSGVMGFRRTEANQNVLQSVLSRVLRIDDVKYTFSSHGDQFIFLEETLSHGLCPEPDSPDLLSFHELNTPWYFANPRTFMCHFHGLSTELRTLFMSMGAVPEGGFEAIEDRGR</sequence>
<dbReference type="InterPro" id="IPR029044">
    <property type="entry name" value="Nucleotide-diphossugar_trans"/>
</dbReference>